<protein>
    <submittedName>
        <fullName evidence="7">Carbohydrate kinase</fullName>
    </submittedName>
</protein>
<sequence>MAPVAKKHGIFTTVSDQQTYLLGLDAGNTVIKAVLFDLQGRQVAMHALDGQSSTPQPGYVERDLNELWANAKTAIRNCIDAAGIAPSQIAAVGCAGHGNGLYLVDRDGEPLIGIQSLDTRAADLAAELAEAHGDALHEICLQKPWPSQTPVLLAWIKRHRPEIYAQVGSVMLCKDFINFKLTGLRTSDISDMSGCGLLRMPDCIYDDDLLALYGLEDARPMLPWLFDPADVAGTVSAQCAEATGLAEGTRVVGGYFDVVSSAMGSGVVEAGQASIICGTWSINQVFSSAPVVDPGVFMVAGFGRARFVNIEASATSAANLEWYVREFIERGAHHDDPFGYSNAKVAEITPAADDPYFHPFLYGSGQGADYRAGFYGVAGWHGEGHMLRALFEGVMFEHRRHIEVLRSAGVEFNSAVLSGGGSRSPIWPQMFADGLGVPVTVAEAQETGALGAAIGAGLGAGLFADYEAGIAAMTRWRASFTPDAGMQSHYDKRYSRYLQLSEAMKPLWTQS</sequence>
<dbReference type="InterPro" id="IPR018483">
    <property type="entry name" value="Carb_kinase_FGGY_CS"/>
</dbReference>
<evidence type="ECO:0000256" key="2">
    <source>
        <dbReference type="ARBA" id="ARBA00022679"/>
    </source>
</evidence>
<dbReference type="AlphaFoldDB" id="A0A6L6WI14"/>
<organism evidence="7 8">
    <name type="scientific">Parasedimentitalea huanghaiensis</name>
    <dbReference type="NCBI Taxonomy" id="2682100"/>
    <lineage>
        <taxon>Bacteria</taxon>
        <taxon>Pseudomonadati</taxon>
        <taxon>Pseudomonadota</taxon>
        <taxon>Alphaproteobacteria</taxon>
        <taxon>Rhodobacterales</taxon>
        <taxon>Paracoccaceae</taxon>
        <taxon>Parasedimentitalea</taxon>
    </lineage>
</organism>
<dbReference type="PANTHER" id="PTHR43095">
    <property type="entry name" value="SUGAR KINASE"/>
    <property type="match status" value="1"/>
</dbReference>
<dbReference type="Pfam" id="PF02782">
    <property type="entry name" value="FGGY_C"/>
    <property type="match status" value="1"/>
</dbReference>
<dbReference type="Gene3D" id="3.30.420.40">
    <property type="match status" value="2"/>
</dbReference>
<dbReference type="Proteomes" id="UP000478892">
    <property type="component" value="Unassembled WGS sequence"/>
</dbReference>
<dbReference type="GO" id="GO:0016301">
    <property type="term" value="F:kinase activity"/>
    <property type="evidence" value="ECO:0007669"/>
    <property type="project" value="UniProtKB-KW"/>
</dbReference>
<keyword evidence="8" id="KW-1185">Reference proteome</keyword>
<dbReference type="InterPro" id="IPR000577">
    <property type="entry name" value="Carb_kinase_FGGY"/>
</dbReference>
<feature type="domain" description="Carbohydrate kinase FGGY N-terminal" evidence="5">
    <location>
        <begin position="20"/>
        <end position="264"/>
    </location>
</feature>
<dbReference type="Pfam" id="PF00370">
    <property type="entry name" value="FGGY_N"/>
    <property type="match status" value="1"/>
</dbReference>
<keyword evidence="3 4" id="KW-0418">Kinase</keyword>
<dbReference type="EMBL" id="WQLV01000007">
    <property type="protein sequence ID" value="MVO16599.1"/>
    <property type="molecule type" value="Genomic_DNA"/>
</dbReference>
<evidence type="ECO:0000256" key="4">
    <source>
        <dbReference type="RuleBase" id="RU003733"/>
    </source>
</evidence>
<evidence type="ECO:0000259" key="6">
    <source>
        <dbReference type="Pfam" id="PF02782"/>
    </source>
</evidence>
<evidence type="ECO:0000256" key="3">
    <source>
        <dbReference type="ARBA" id="ARBA00022777"/>
    </source>
</evidence>
<dbReference type="PROSITE" id="PS00445">
    <property type="entry name" value="FGGY_KINASES_2"/>
    <property type="match status" value="1"/>
</dbReference>
<dbReference type="GO" id="GO:0005975">
    <property type="term" value="P:carbohydrate metabolic process"/>
    <property type="evidence" value="ECO:0007669"/>
    <property type="project" value="InterPro"/>
</dbReference>
<feature type="domain" description="Carbohydrate kinase FGGY C-terminal" evidence="6">
    <location>
        <begin position="273"/>
        <end position="457"/>
    </location>
</feature>
<keyword evidence="2 4" id="KW-0808">Transferase</keyword>
<name>A0A6L6WI14_9RHOB</name>
<dbReference type="CDD" id="cd07802">
    <property type="entry name" value="ASKHA_NBD_FGGY_EcLyxK-like"/>
    <property type="match status" value="1"/>
</dbReference>
<dbReference type="PANTHER" id="PTHR43095:SF3">
    <property type="entry name" value="L-XYLULOSE_3-KETO-L-GULONATE KINASE"/>
    <property type="match status" value="1"/>
</dbReference>
<dbReference type="PIRSF" id="PIRSF000538">
    <property type="entry name" value="GlpK"/>
    <property type="match status" value="1"/>
</dbReference>
<dbReference type="GO" id="GO:0016773">
    <property type="term" value="F:phosphotransferase activity, alcohol group as acceptor"/>
    <property type="evidence" value="ECO:0007669"/>
    <property type="project" value="InterPro"/>
</dbReference>
<accession>A0A6L6WI14</accession>
<dbReference type="InterPro" id="IPR050406">
    <property type="entry name" value="FGGY_Carb_Kinase"/>
</dbReference>
<comment type="caution">
    <text evidence="7">The sequence shown here is derived from an EMBL/GenBank/DDBJ whole genome shotgun (WGS) entry which is preliminary data.</text>
</comment>
<reference evidence="7 8" key="1">
    <citation type="submission" date="2019-12" db="EMBL/GenBank/DDBJ databases">
        <authorList>
            <person name="Zhang Y.-J."/>
        </authorList>
    </citation>
    <scope>NUCLEOTIDE SEQUENCE [LARGE SCALE GENOMIC DNA]</scope>
    <source>
        <strain evidence="7 8">CY05</strain>
    </source>
</reference>
<dbReference type="InterPro" id="IPR043129">
    <property type="entry name" value="ATPase_NBD"/>
</dbReference>
<gene>
    <name evidence="7" type="ORF">GO984_12340</name>
</gene>
<comment type="similarity">
    <text evidence="1 4">Belongs to the FGGY kinase family.</text>
</comment>
<evidence type="ECO:0000259" key="5">
    <source>
        <dbReference type="Pfam" id="PF00370"/>
    </source>
</evidence>
<evidence type="ECO:0000313" key="7">
    <source>
        <dbReference type="EMBL" id="MVO16599.1"/>
    </source>
</evidence>
<dbReference type="InterPro" id="IPR018485">
    <property type="entry name" value="FGGY_C"/>
</dbReference>
<evidence type="ECO:0000256" key="1">
    <source>
        <dbReference type="ARBA" id="ARBA00009156"/>
    </source>
</evidence>
<dbReference type="SUPFAM" id="SSF53067">
    <property type="entry name" value="Actin-like ATPase domain"/>
    <property type="match status" value="2"/>
</dbReference>
<proteinExistence type="inferred from homology"/>
<evidence type="ECO:0000313" key="8">
    <source>
        <dbReference type="Proteomes" id="UP000478892"/>
    </source>
</evidence>
<dbReference type="InterPro" id="IPR018484">
    <property type="entry name" value="FGGY_N"/>
</dbReference>